<dbReference type="PANTHER" id="PTHR43685">
    <property type="entry name" value="GLYCOSYLTRANSFERASE"/>
    <property type="match status" value="1"/>
</dbReference>
<dbReference type="OrthoDB" id="396512at2"/>
<dbReference type="InterPro" id="IPR029044">
    <property type="entry name" value="Nucleotide-diphossugar_trans"/>
</dbReference>
<feature type="domain" description="Glycosyltransferase 2-like" evidence="2">
    <location>
        <begin position="171"/>
        <end position="291"/>
    </location>
</feature>
<reference evidence="3 4" key="1">
    <citation type="submission" date="2016-11" db="EMBL/GenBank/DDBJ databases">
        <title>Comparative genomics of Acidibacillus ferroxidans species.</title>
        <authorList>
            <person name="Oliveira G."/>
            <person name="Nunes G."/>
            <person name="Oliveira R."/>
            <person name="Araujo F."/>
            <person name="Salim A."/>
            <person name="Scholte L."/>
            <person name="Morais D."/>
            <person name="Nancucheo I."/>
            <person name="Johnson D.B."/>
            <person name="Grail B."/>
            <person name="Bittencourt J."/>
            <person name="Valadares R."/>
        </authorList>
    </citation>
    <scope>NUCLEOTIDE SEQUENCE [LARGE SCALE GENOMIC DNA]</scope>
    <source>
        <strain evidence="3 4">Y002</strain>
    </source>
</reference>
<dbReference type="PANTHER" id="PTHR43685:SF11">
    <property type="entry name" value="GLYCOSYLTRANSFERASE TAGX-RELATED"/>
    <property type="match status" value="1"/>
</dbReference>
<evidence type="ECO:0000256" key="1">
    <source>
        <dbReference type="ARBA" id="ARBA00006739"/>
    </source>
</evidence>
<accession>A0A2U3D854</accession>
<sequence>MDLCFAVIGDRGFCNRAKELTDALQSIAEPFVMWSGLYRDVDKFLDVELLSEVPDFVDCMVIGEEKPSHMEWIDYFIAQLGIPILWRTCELKRLVLGERIARPLEKYRLYEYALRLAPDRLRVMQEGTRFQYISMLQKTFRPQIELSSILPLLHDRSHSCPFTPSAHPLVTIVICTYNEERRVGIALRSVLAQTNENWECIVVDDGSTDHTLVSVREFCDPRLRIEVLPVNQGKAHALNVALAKARGKCFLELDADDWLDPQAVAVFSAEMERLPHDVGLLSSQYHEWRETVRGELVYRGIAGKEAIMISKDWARVPIPRCYRTSVIQKLGGFSLADSSFGRLYEDVAMTIKIIHKSRIERLQQPLYHRVIRRASVSQVYARAYQKWAQDNLEE</sequence>
<dbReference type="CDD" id="cd00761">
    <property type="entry name" value="Glyco_tranf_GTA_type"/>
    <property type="match status" value="1"/>
</dbReference>
<proteinExistence type="inferred from homology"/>
<name>A0A2U3D854_SULT2</name>
<comment type="caution">
    <text evidence="3">The sequence shown here is derived from an EMBL/GenBank/DDBJ whole genome shotgun (WGS) entry which is preliminary data.</text>
</comment>
<evidence type="ECO:0000259" key="2">
    <source>
        <dbReference type="Pfam" id="PF00535"/>
    </source>
</evidence>
<keyword evidence="4" id="KW-1185">Reference proteome</keyword>
<dbReference type="Gene3D" id="3.90.550.10">
    <property type="entry name" value="Spore Coat Polysaccharide Biosynthesis Protein SpsA, Chain A"/>
    <property type="match status" value="1"/>
</dbReference>
<dbReference type="EMBL" id="MPDK01000012">
    <property type="protein sequence ID" value="PWI57466.1"/>
    <property type="molecule type" value="Genomic_DNA"/>
</dbReference>
<dbReference type="RefSeq" id="WP_109430725.1">
    <property type="nucleotide sequence ID" value="NZ_MPDK01000012.1"/>
</dbReference>
<dbReference type="Pfam" id="PF00535">
    <property type="entry name" value="Glycos_transf_2"/>
    <property type="match status" value="1"/>
</dbReference>
<comment type="similarity">
    <text evidence="1">Belongs to the glycosyltransferase 2 family.</text>
</comment>
<gene>
    <name evidence="3" type="ORF">BM613_08300</name>
</gene>
<dbReference type="AlphaFoldDB" id="A0A2U3D854"/>
<dbReference type="InterPro" id="IPR001173">
    <property type="entry name" value="Glyco_trans_2-like"/>
</dbReference>
<protein>
    <recommendedName>
        <fullName evidence="2">Glycosyltransferase 2-like domain-containing protein</fullName>
    </recommendedName>
</protein>
<dbReference type="InterPro" id="IPR050834">
    <property type="entry name" value="Glycosyltransf_2"/>
</dbReference>
<dbReference type="SUPFAM" id="SSF53448">
    <property type="entry name" value="Nucleotide-diphospho-sugar transferases"/>
    <property type="match status" value="1"/>
</dbReference>
<organism evidence="3 4">
    <name type="scientific">Sulfoacidibacillus thermotolerans</name>
    <name type="common">Acidibacillus sulfuroxidans</name>
    <dbReference type="NCBI Taxonomy" id="1765684"/>
    <lineage>
        <taxon>Bacteria</taxon>
        <taxon>Bacillati</taxon>
        <taxon>Bacillota</taxon>
        <taxon>Bacilli</taxon>
        <taxon>Bacillales</taxon>
        <taxon>Alicyclobacillaceae</taxon>
        <taxon>Sulfoacidibacillus</taxon>
    </lineage>
</organism>
<dbReference type="Proteomes" id="UP000245380">
    <property type="component" value="Unassembled WGS sequence"/>
</dbReference>
<evidence type="ECO:0000313" key="3">
    <source>
        <dbReference type="EMBL" id="PWI57466.1"/>
    </source>
</evidence>
<evidence type="ECO:0000313" key="4">
    <source>
        <dbReference type="Proteomes" id="UP000245380"/>
    </source>
</evidence>